<evidence type="ECO:0000313" key="1">
    <source>
        <dbReference type="EMBL" id="MFD1264556.1"/>
    </source>
</evidence>
<dbReference type="Proteomes" id="UP001597158">
    <property type="component" value="Unassembled WGS sequence"/>
</dbReference>
<comment type="caution">
    <text evidence="1">The sequence shown here is derived from an EMBL/GenBank/DDBJ whole genome shotgun (WGS) entry which is preliminary data.</text>
</comment>
<proteinExistence type="predicted"/>
<organism evidence="1 2">
    <name type="scientific">Thauera mechernichensis</name>
    <dbReference type="NCBI Taxonomy" id="82788"/>
    <lineage>
        <taxon>Bacteria</taxon>
        <taxon>Pseudomonadati</taxon>
        <taxon>Pseudomonadota</taxon>
        <taxon>Betaproteobacteria</taxon>
        <taxon>Rhodocyclales</taxon>
        <taxon>Zoogloeaceae</taxon>
        <taxon>Thauera</taxon>
    </lineage>
</organism>
<dbReference type="InterPro" id="IPR032314">
    <property type="entry name" value="DUF4845"/>
</dbReference>
<gene>
    <name evidence="1" type="ORF">ACFQ4M_13300</name>
</gene>
<accession>A0ABW3WFG1</accession>
<evidence type="ECO:0000313" key="2">
    <source>
        <dbReference type="Proteomes" id="UP001597158"/>
    </source>
</evidence>
<dbReference type="EMBL" id="JBHTMC010000025">
    <property type="protein sequence ID" value="MFD1264556.1"/>
    <property type="molecule type" value="Genomic_DNA"/>
</dbReference>
<name>A0ABW3WFG1_9RHOO</name>
<dbReference type="Pfam" id="PF16137">
    <property type="entry name" value="DUF4845"/>
    <property type="match status" value="1"/>
</dbReference>
<dbReference type="RefSeq" id="WP_277835403.1">
    <property type="nucleotide sequence ID" value="NZ_JARQZE010000024.1"/>
</dbReference>
<reference evidence="2" key="1">
    <citation type="journal article" date="2019" name="Int. J. Syst. Evol. Microbiol.">
        <title>The Global Catalogue of Microorganisms (GCM) 10K type strain sequencing project: providing services to taxonomists for standard genome sequencing and annotation.</title>
        <authorList>
            <consortium name="The Broad Institute Genomics Platform"/>
            <consortium name="The Broad Institute Genome Sequencing Center for Infectious Disease"/>
            <person name="Wu L."/>
            <person name="Ma J."/>
        </authorList>
    </citation>
    <scope>NUCLEOTIDE SEQUENCE [LARGE SCALE GENOMIC DNA]</scope>
    <source>
        <strain evidence="2">CCUG 48884</strain>
    </source>
</reference>
<protein>
    <submittedName>
        <fullName evidence="1">DUF4845 domain-containing protein</fullName>
    </submittedName>
</protein>
<keyword evidence="2" id="KW-1185">Reference proteome</keyword>
<sequence length="120" mass="13309">MRMKSQRGVTLTGVLVVGTLAAFLLILGFRTVPVFNEYLAIKRILVVLADEGDKGATVADLRRGFDTRRQIDDVKSIRGADLKIDKIASRTQISARYSRTVPLIANVSLLFDFEPNSEAR</sequence>